<reference evidence="6 7" key="2">
    <citation type="submission" date="2017-04" db="EMBL/GenBank/DDBJ databases">
        <title>CpG methylation of centromeres and impact of large insertions on vertebrate speciation.</title>
        <authorList>
            <person name="Ichikawa K."/>
            <person name="Yoshimura J."/>
            <person name="Morishita S."/>
        </authorList>
    </citation>
    <scope>NUCLEOTIDE SEQUENCE</scope>
    <source>
        <strain evidence="6 7">HNI</strain>
    </source>
</reference>
<evidence type="ECO:0008006" key="8">
    <source>
        <dbReference type="Google" id="ProtNLM"/>
    </source>
</evidence>
<organism evidence="6 7">
    <name type="scientific">Oryzias latipes</name>
    <name type="common">Japanese rice fish</name>
    <name type="synonym">Japanese killifish</name>
    <dbReference type="NCBI Taxonomy" id="8090"/>
    <lineage>
        <taxon>Eukaryota</taxon>
        <taxon>Metazoa</taxon>
        <taxon>Chordata</taxon>
        <taxon>Craniata</taxon>
        <taxon>Vertebrata</taxon>
        <taxon>Euteleostomi</taxon>
        <taxon>Actinopterygii</taxon>
        <taxon>Neopterygii</taxon>
        <taxon>Teleostei</taxon>
        <taxon>Neoteleostei</taxon>
        <taxon>Acanthomorphata</taxon>
        <taxon>Ovalentaria</taxon>
        <taxon>Atherinomorphae</taxon>
        <taxon>Beloniformes</taxon>
        <taxon>Adrianichthyidae</taxon>
        <taxon>Oryziinae</taxon>
        <taxon>Oryzias</taxon>
    </lineage>
</organism>
<dbReference type="AlphaFoldDB" id="A0A3P9LCX7"/>
<proteinExistence type="predicted"/>
<dbReference type="Ensembl" id="ENSORLT00020027407.1">
    <property type="protein sequence ID" value="ENSORLP00020018544.1"/>
    <property type="gene ID" value="ENSORLG00020000581.1"/>
</dbReference>
<feature type="transmembrane region" description="Helical" evidence="5">
    <location>
        <begin position="12"/>
        <end position="32"/>
    </location>
</feature>
<accession>A0A3P9LCX7</accession>
<dbReference type="PANTHER" id="PTHR19282">
    <property type="entry name" value="TETRASPANIN"/>
    <property type="match status" value="1"/>
</dbReference>
<feature type="transmembrane region" description="Helical" evidence="5">
    <location>
        <begin position="52"/>
        <end position="75"/>
    </location>
</feature>
<evidence type="ECO:0000256" key="4">
    <source>
        <dbReference type="ARBA" id="ARBA00023136"/>
    </source>
</evidence>
<reference evidence="6" key="3">
    <citation type="submission" date="2025-08" db="UniProtKB">
        <authorList>
            <consortium name="Ensembl"/>
        </authorList>
    </citation>
    <scope>IDENTIFICATION</scope>
    <source>
        <strain evidence="6">HNI</strain>
    </source>
</reference>
<reference evidence="6" key="4">
    <citation type="submission" date="2025-09" db="UniProtKB">
        <authorList>
            <consortium name="Ensembl"/>
        </authorList>
    </citation>
    <scope>IDENTIFICATION</scope>
    <source>
        <strain evidence="6">HNI</strain>
    </source>
</reference>
<keyword evidence="4 5" id="KW-0472">Membrane</keyword>
<feature type="transmembrane region" description="Helical" evidence="5">
    <location>
        <begin position="82"/>
        <end position="105"/>
    </location>
</feature>
<evidence type="ECO:0000313" key="6">
    <source>
        <dbReference type="Ensembl" id="ENSORLP00020018544.1"/>
    </source>
</evidence>
<dbReference type="SUPFAM" id="SSF48652">
    <property type="entry name" value="Tetraspanin"/>
    <property type="match status" value="1"/>
</dbReference>
<feature type="transmembrane region" description="Helical" evidence="5">
    <location>
        <begin position="212"/>
        <end position="234"/>
    </location>
</feature>
<dbReference type="Pfam" id="PF00335">
    <property type="entry name" value="Tetraspanin"/>
    <property type="match status" value="1"/>
</dbReference>
<dbReference type="GO" id="GO:0016020">
    <property type="term" value="C:membrane"/>
    <property type="evidence" value="ECO:0007669"/>
    <property type="project" value="UniProtKB-SubCell"/>
</dbReference>
<reference key="1">
    <citation type="journal article" date="2007" name="Nature">
        <title>The medaka draft genome and insights into vertebrate genome evolution.</title>
        <authorList>
            <person name="Kasahara M."/>
            <person name="Naruse K."/>
            <person name="Sasaki S."/>
            <person name="Nakatani Y."/>
            <person name="Qu W."/>
            <person name="Ahsan B."/>
            <person name="Yamada T."/>
            <person name="Nagayasu Y."/>
            <person name="Doi K."/>
            <person name="Kasai Y."/>
            <person name="Jindo T."/>
            <person name="Kobayashi D."/>
            <person name="Shimada A."/>
            <person name="Toyoda A."/>
            <person name="Kuroki Y."/>
            <person name="Fujiyama A."/>
            <person name="Sasaki T."/>
            <person name="Shimizu A."/>
            <person name="Asakawa S."/>
            <person name="Shimizu N."/>
            <person name="Hashimoto S."/>
            <person name="Yang J."/>
            <person name="Lee Y."/>
            <person name="Matsushima K."/>
            <person name="Sugano S."/>
            <person name="Sakaizumi M."/>
            <person name="Narita T."/>
            <person name="Ohishi K."/>
            <person name="Haga S."/>
            <person name="Ohta F."/>
            <person name="Nomoto H."/>
            <person name="Nogata K."/>
            <person name="Morishita T."/>
            <person name="Endo T."/>
            <person name="Shin-I T."/>
            <person name="Takeda H."/>
            <person name="Morishita S."/>
            <person name="Kohara Y."/>
        </authorList>
    </citation>
    <scope>NUCLEOTIDE SEQUENCE [LARGE SCALE GENOMIC DNA]</scope>
    <source>
        <strain>Hd-rR</strain>
    </source>
</reference>
<name>A0A3P9LCX7_ORYLA</name>
<evidence type="ECO:0000256" key="2">
    <source>
        <dbReference type="ARBA" id="ARBA00022692"/>
    </source>
</evidence>
<keyword evidence="3 5" id="KW-1133">Transmembrane helix</keyword>
<sequence>MGTVSIWLKRSYVGLTCFIMITCLVLCGFTLFSHGVMSREEEIDASSSTAIAVHMFYIFYAASFLFSIFGLFGIFKKKTWALIVFTVGIIICSLASLLVATVLMIGQSMFPHFIKEEYLSMLPLTNATENAKDHLDHLQNVYECCGIEQGYTEWMEDIPRSCLCIIESTYPCVATPRNSTLYEDTDPPVMIYAQPCLPILLESVDEAIKGTIGLIVGITLLWGLSVVLCIVILCRMNRKEETPTVVYSKEAKAGNYSSLTEADREKKNKAHFE</sequence>
<dbReference type="Gene3D" id="1.10.1450.10">
    <property type="entry name" value="Tetraspanin"/>
    <property type="match status" value="1"/>
</dbReference>
<evidence type="ECO:0000313" key="7">
    <source>
        <dbReference type="Proteomes" id="UP000265180"/>
    </source>
</evidence>
<protein>
    <recommendedName>
        <fullName evidence="8">Tetraspanin</fullName>
    </recommendedName>
</protein>
<evidence type="ECO:0000256" key="5">
    <source>
        <dbReference type="SAM" id="Phobius"/>
    </source>
</evidence>
<keyword evidence="2 5" id="KW-0812">Transmembrane</keyword>
<dbReference type="Proteomes" id="UP000265180">
    <property type="component" value="Chromosome 23"/>
</dbReference>
<comment type="subcellular location">
    <subcellularLocation>
        <location evidence="1">Membrane</location>
        <topology evidence="1">Multi-pass membrane protein</topology>
    </subcellularLocation>
</comment>
<evidence type="ECO:0000256" key="1">
    <source>
        <dbReference type="ARBA" id="ARBA00004141"/>
    </source>
</evidence>
<dbReference type="PANTHER" id="PTHR19282:SF456">
    <property type="entry name" value="CD63 MOLECULE"/>
    <property type="match status" value="1"/>
</dbReference>
<dbReference type="InterPro" id="IPR008952">
    <property type="entry name" value="Tetraspanin_EC2_sf"/>
</dbReference>
<dbReference type="InterPro" id="IPR018499">
    <property type="entry name" value="Tetraspanin/Peripherin"/>
</dbReference>
<evidence type="ECO:0000256" key="3">
    <source>
        <dbReference type="ARBA" id="ARBA00022989"/>
    </source>
</evidence>